<feature type="non-terminal residue" evidence="3">
    <location>
        <position position="1"/>
    </location>
</feature>
<dbReference type="GO" id="GO:0003677">
    <property type="term" value="F:DNA binding"/>
    <property type="evidence" value="ECO:0007669"/>
    <property type="project" value="TreeGrafter"/>
</dbReference>
<dbReference type="PaxDb" id="67767-A0A0J7JU92"/>
<keyword evidence="4" id="KW-1185">Reference proteome</keyword>
<dbReference type="EMBL" id="LBMM01035458">
    <property type="protein sequence ID" value="KMQ81441.1"/>
    <property type="molecule type" value="Genomic_DNA"/>
</dbReference>
<proteinExistence type="predicted"/>
<dbReference type="GO" id="GO:0005634">
    <property type="term" value="C:nucleus"/>
    <property type="evidence" value="ECO:0007669"/>
    <property type="project" value="TreeGrafter"/>
</dbReference>
<evidence type="ECO:0000313" key="4">
    <source>
        <dbReference type="Proteomes" id="UP000036403"/>
    </source>
</evidence>
<dbReference type="OrthoDB" id="9890280at2759"/>
<organism evidence="3 4">
    <name type="scientific">Lasius niger</name>
    <name type="common">Black garden ant</name>
    <dbReference type="NCBI Taxonomy" id="67767"/>
    <lineage>
        <taxon>Eukaryota</taxon>
        <taxon>Metazoa</taxon>
        <taxon>Ecdysozoa</taxon>
        <taxon>Arthropoda</taxon>
        <taxon>Hexapoda</taxon>
        <taxon>Insecta</taxon>
        <taxon>Pterygota</taxon>
        <taxon>Neoptera</taxon>
        <taxon>Endopterygota</taxon>
        <taxon>Hymenoptera</taxon>
        <taxon>Apocrita</taxon>
        <taxon>Aculeata</taxon>
        <taxon>Formicoidea</taxon>
        <taxon>Formicidae</taxon>
        <taxon>Formicinae</taxon>
        <taxon>Lasius</taxon>
        <taxon>Lasius</taxon>
    </lineage>
</organism>
<dbReference type="Proteomes" id="UP000036403">
    <property type="component" value="Unassembled WGS sequence"/>
</dbReference>
<dbReference type="AlphaFoldDB" id="A0A0J7JU92"/>
<evidence type="ECO:0000313" key="3">
    <source>
        <dbReference type="EMBL" id="KMQ81441.1"/>
    </source>
</evidence>
<name>A0A0J7JU92_LASNI</name>
<dbReference type="PANTHER" id="PTHR14773">
    <property type="entry name" value="WD REPEAT-CONTAINING PROTEIN 76"/>
    <property type="match status" value="1"/>
</dbReference>
<keyword evidence="2" id="KW-0677">Repeat</keyword>
<dbReference type="Gene3D" id="2.130.10.10">
    <property type="entry name" value="YVTN repeat-like/Quinoprotein amine dehydrogenase"/>
    <property type="match status" value="1"/>
</dbReference>
<dbReference type="STRING" id="67767.A0A0J7JU92"/>
<dbReference type="SUPFAM" id="SSF50978">
    <property type="entry name" value="WD40 repeat-like"/>
    <property type="match status" value="1"/>
</dbReference>
<evidence type="ECO:0000256" key="1">
    <source>
        <dbReference type="ARBA" id="ARBA00022574"/>
    </source>
</evidence>
<gene>
    <name evidence="3" type="ORF">RF55_26313</name>
</gene>
<accession>A0A0J7JU92</accession>
<dbReference type="InterPro" id="IPR015943">
    <property type="entry name" value="WD40/YVTN_repeat-like_dom_sf"/>
</dbReference>
<dbReference type="PANTHER" id="PTHR14773:SF0">
    <property type="entry name" value="WD REPEAT-CONTAINING PROTEIN 76"/>
    <property type="match status" value="1"/>
</dbReference>
<dbReference type="InterPro" id="IPR036322">
    <property type="entry name" value="WD40_repeat_dom_sf"/>
</dbReference>
<comment type="caution">
    <text evidence="3">The sequence shown here is derived from an EMBL/GenBank/DDBJ whole genome shotgun (WGS) entry which is preliminary data.</text>
</comment>
<feature type="non-terminal residue" evidence="3">
    <location>
        <position position="165"/>
    </location>
</feature>
<dbReference type="InterPro" id="IPR050853">
    <property type="entry name" value="WD_repeat_DNA-damage-binding"/>
</dbReference>
<sequence length="165" mass="18207">KASTDQDLKDLRARMSGLQLYRDWLPNDIKITPQRIYALGFHPTQDKPIVIAGDKEGAMGLFDGSQTAPDVDDDDETADRPYPIISAFKTHSRTITSIVFSSVEANSVYSSSYDSSIRKVDLEKGMAIQMFAPDENEDMPISALDMAVSEPNVLYFSTLDGGMGF</sequence>
<protein>
    <submittedName>
        <fullName evidence="3">Wd repeat-containing protein</fullName>
    </submittedName>
</protein>
<evidence type="ECO:0000256" key="2">
    <source>
        <dbReference type="ARBA" id="ARBA00022737"/>
    </source>
</evidence>
<reference evidence="3 4" key="1">
    <citation type="submission" date="2015-04" db="EMBL/GenBank/DDBJ databases">
        <title>Lasius niger genome sequencing.</title>
        <authorList>
            <person name="Konorov E.A."/>
            <person name="Nikitin M.A."/>
            <person name="Kirill M.V."/>
            <person name="Chang P."/>
        </authorList>
    </citation>
    <scope>NUCLEOTIDE SEQUENCE [LARGE SCALE GENOMIC DNA]</scope>
    <source>
        <tissue evidence="3">Whole</tissue>
    </source>
</reference>
<dbReference type="GO" id="GO:2000001">
    <property type="term" value="P:regulation of DNA damage checkpoint"/>
    <property type="evidence" value="ECO:0007669"/>
    <property type="project" value="TreeGrafter"/>
</dbReference>
<keyword evidence="1" id="KW-0853">WD repeat</keyword>